<dbReference type="SUPFAM" id="SSF109993">
    <property type="entry name" value="VPS9 domain"/>
    <property type="match status" value="1"/>
</dbReference>
<evidence type="ECO:0000313" key="3">
    <source>
        <dbReference type="Proteomes" id="UP000253551"/>
    </source>
</evidence>
<feature type="domain" description="VPS9" evidence="1">
    <location>
        <begin position="224"/>
        <end position="372"/>
    </location>
</feature>
<protein>
    <recommendedName>
        <fullName evidence="1">VPS9 domain-containing protein</fullName>
    </recommendedName>
</protein>
<gene>
    <name evidence="2" type="ORF">CU098_009589</name>
</gene>
<dbReference type="EMBL" id="PJQM01002468">
    <property type="protein sequence ID" value="RCH95129.1"/>
    <property type="molecule type" value="Genomic_DNA"/>
</dbReference>
<dbReference type="Proteomes" id="UP000253551">
    <property type="component" value="Unassembled WGS sequence"/>
</dbReference>
<name>A0A367JZ19_RHIST</name>
<dbReference type="GO" id="GO:0016192">
    <property type="term" value="P:vesicle-mediated transport"/>
    <property type="evidence" value="ECO:0007669"/>
    <property type="project" value="InterPro"/>
</dbReference>
<dbReference type="InterPro" id="IPR037191">
    <property type="entry name" value="VPS9_dom_sf"/>
</dbReference>
<organism evidence="2 3">
    <name type="scientific">Rhizopus stolonifer</name>
    <name type="common">Rhizopus nigricans</name>
    <dbReference type="NCBI Taxonomy" id="4846"/>
    <lineage>
        <taxon>Eukaryota</taxon>
        <taxon>Fungi</taxon>
        <taxon>Fungi incertae sedis</taxon>
        <taxon>Mucoromycota</taxon>
        <taxon>Mucoromycotina</taxon>
        <taxon>Mucoromycetes</taxon>
        <taxon>Mucorales</taxon>
        <taxon>Mucorineae</taxon>
        <taxon>Rhizopodaceae</taxon>
        <taxon>Rhizopus</taxon>
    </lineage>
</organism>
<evidence type="ECO:0000313" key="2">
    <source>
        <dbReference type="EMBL" id="RCH95129.1"/>
    </source>
</evidence>
<dbReference type="Gene3D" id="1.20.1050.80">
    <property type="entry name" value="VPS9 domain"/>
    <property type="match status" value="1"/>
</dbReference>
<dbReference type="GO" id="GO:0005085">
    <property type="term" value="F:guanyl-nucleotide exchange factor activity"/>
    <property type="evidence" value="ECO:0007669"/>
    <property type="project" value="InterPro"/>
</dbReference>
<dbReference type="Pfam" id="PF02204">
    <property type="entry name" value="VPS9"/>
    <property type="match status" value="1"/>
</dbReference>
<dbReference type="SMART" id="SM00167">
    <property type="entry name" value="VPS9"/>
    <property type="match status" value="1"/>
</dbReference>
<reference evidence="2 3" key="1">
    <citation type="journal article" date="2018" name="G3 (Bethesda)">
        <title>Phylogenetic and Phylogenomic Definition of Rhizopus Species.</title>
        <authorList>
            <person name="Gryganskyi A.P."/>
            <person name="Golan J."/>
            <person name="Dolatabadi S."/>
            <person name="Mondo S."/>
            <person name="Robb S."/>
            <person name="Idnurm A."/>
            <person name="Muszewska A."/>
            <person name="Steczkiewicz K."/>
            <person name="Masonjones S."/>
            <person name="Liao H.L."/>
            <person name="Gajdeczka M.T."/>
            <person name="Anike F."/>
            <person name="Vuek A."/>
            <person name="Anishchenko I.M."/>
            <person name="Voigt K."/>
            <person name="de Hoog G.S."/>
            <person name="Smith M.E."/>
            <person name="Heitman J."/>
            <person name="Vilgalys R."/>
            <person name="Stajich J.E."/>
        </authorList>
    </citation>
    <scope>NUCLEOTIDE SEQUENCE [LARGE SCALE GENOMIC DNA]</scope>
    <source>
        <strain evidence="2 3">LSU 92-RS-03</strain>
    </source>
</reference>
<dbReference type="STRING" id="4846.A0A367JZ19"/>
<dbReference type="PROSITE" id="PS51205">
    <property type="entry name" value="VPS9"/>
    <property type="match status" value="1"/>
</dbReference>
<dbReference type="InterPro" id="IPR003123">
    <property type="entry name" value="VPS9"/>
</dbReference>
<evidence type="ECO:0000259" key="1">
    <source>
        <dbReference type="PROSITE" id="PS51205"/>
    </source>
</evidence>
<dbReference type="PANTHER" id="PTHR23101:SF25">
    <property type="entry name" value="GTPASE-ACTIVATING PROTEIN AND VPS9 DOMAIN-CONTAINING PROTEIN 1"/>
    <property type="match status" value="1"/>
</dbReference>
<dbReference type="InterPro" id="IPR045046">
    <property type="entry name" value="Vps9-like"/>
</dbReference>
<keyword evidence="3" id="KW-1185">Reference proteome</keyword>
<dbReference type="PANTHER" id="PTHR23101">
    <property type="entry name" value="RAB GDP/GTP EXCHANGE FACTOR"/>
    <property type="match status" value="1"/>
</dbReference>
<comment type="caution">
    <text evidence="2">The sequence shown here is derived from an EMBL/GenBank/DDBJ whole genome shotgun (WGS) entry which is preliminary data.</text>
</comment>
<dbReference type="GO" id="GO:0030139">
    <property type="term" value="C:endocytic vesicle"/>
    <property type="evidence" value="ECO:0007669"/>
    <property type="project" value="TreeGrafter"/>
</dbReference>
<dbReference type="OrthoDB" id="10264848at2759"/>
<accession>A0A367JZ19</accession>
<dbReference type="GO" id="GO:0005829">
    <property type="term" value="C:cytosol"/>
    <property type="evidence" value="ECO:0007669"/>
    <property type="project" value="TreeGrafter"/>
</dbReference>
<dbReference type="AlphaFoldDB" id="A0A367JZ19"/>
<proteinExistence type="predicted"/>
<sequence>MLMLSQLQNQQEELDSVISTLLNDNKALLLLPVSIPSHPSAIVDQEFIMDHIIITTDENENQFVSLSGIQGIFENDQLIIANYLETFDISSLSSRSLFSLDSSSMVRNPKYTILASHLQLPLKDEKRMNVVMLQKPISRKEITDWAKRDTLKEDSLSHKVEEFVKDFRKNVPRTIDLMSEVFLDFMHELYQNFSDDKDKLDKIESYICQQLYTHFFPNPRGDESMQGEALESRIAAFNLLDLDLSHLGVSISQEGIDSIVNLAGAELQELNTVKGPKEKLDRLVKIHQIITNTVQEDINDKEEKVPMLNTDVLLPLLIYTIVKTNPTNLLSNIKFIQRFRRQDQLNGQSSYCLTNTMAAVSFLESANLVGLGLSADKVISHVEDLANTKKNTKSSPGGLKLVNEVVDSSYKVIFDSIGKLWQRNTVEKVQNGPITKFLEMKSVEELKIGEVTELLADYKRLAAIIKQAGLE</sequence>
<dbReference type="GO" id="GO:0031267">
    <property type="term" value="F:small GTPase binding"/>
    <property type="evidence" value="ECO:0007669"/>
    <property type="project" value="TreeGrafter"/>
</dbReference>